<dbReference type="AlphaFoldDB" id="A0AAD3TXA7"/>
<feature type="compositionally biased region" description="Polar residues" evidence="1">
    <location>
        <begin position="13"/>
        <end position="27"/>
    </location>
</feature>
<protein>
    <submittedName>
        <fullName evidence="2">Uncharacterized protein</fullName>
    </submittedName>
</protein>
<feature type="region of interest" description="Disordered" evidence="1">
    <location>
        <begin position="1"/>
        <end position="44"/>
    </location>
</feature>
<gene>
    <name evidence="2" type="ORF">CspeluHIS016_0502930</name>
</gene>
<name>A0AAD3TXA7_9TREE</name>
<reference evidence="2" key="1">
    <citation type="journal article" date="2023" name="BMC Genomics">
        <title>Chromosome-level genome assemblies of Cutaneotrichosporon spp. (Trichosporonales, Basidiomycota) reveal imbalanced evolution between nucleotide sequences and chromosome synteny.</title>
        <authorList>
            <person name="Kobayashi Y."/>
            <person name="Kayamori A."/>
            <person name="Aoki K."/>
            <person name="Shiwa Y."/>
            <person name="Matsutani M."/>
            <person name="Fujita N."/>
            <person name="Sugita T."/>
            <person name="Iwasaki W."/>
            <person name="Tanaka N."/>
            <person name="Takashima M."/>
        </authorList>
    </citation>
    <scope>NUCLEOTIDE SEQUENCE</scope>
    <source>
        <strain evidence="2">HIS016</strain>
    </source>
</reference>
<comment type="caution">
    <text evidence="2">The sequence shown here is derived from an EMBL/GenBank/DDBJ whole genome shotgun (WGS) entry which is preliminary data.</text>
</comment>
<organism evidence="2 3">
    <name type="scientific">Cutaneotrichosporon spelunceum</name>
    <dbReference type="NCBI Taxonomy" id="1672016"/>
    <lineage>
        <taxon>Eukaryota</taxon>
        <taxon>Fungi</taxon>
        <taxon>Dikarya</taxon>
        <taxon>Basidiomycota</taxon>
        <taxon>Agaricomycotina</taxon>
        <taxon>Tremellomycetes</taxon>
        <taxon>Trichosporonales</taxon>
        <taxon>Trichosporonaceae</taxon>
        <taxon>Cutaneotrichosporon</taxon>
    </lineage>
</organism>
<dbReference type="Proteomes" id="UP001222932">
    <property type="component" value="Unassembled WGS sequence"/>
</dbReference>
<sequence length="462" mass="50516">MLVMPTPRRLVRSHSSSTVAPTLSGRSVSRGMDKTDSENDDFADGFDIDEWEITLQFPIPGARRPRTATPLPDSPHEDDGLGSDFGDNKVFEDLERAATPTPFNRGCDALPIEFEDVFEEDGQDAFEDNIEHAFDENSRSANPTPYSRRNRTRVENPMEGLLAGAVKVNQTRKSKVIQNLKPLHPTQYLCTLPKCALPKWIKLLCSDNTVVRVRSAAFGAAGPTTAHLLNKIIESLPTGIDSAADIPLLKMDQEPDVIQLFAVMLRGSGSIHFSDVVQCMPGEVPAVVNRVTRLLKFLQDMSCIKLRNMVLWQLRNRPPVRLGQGCRIPVAVGQFILGAALDERVICLSALHGSLALGKGKPVSTPNDLSALKHIGGLGKLIPPNYRAALDSVLDSRGCAITVDWDKAENLFGDGYRCWSDSIAGDAKRRAAAPNIHHATDRLSRLTPLTGHGRIQSVVGRA</sequence>
<proteinExistence type="predicted"/>
<dbReference type="EMBL" id="BTCM01000005">
    <property type="protein sequence ID" value="GMK58261.1"/>
    <property type="molecule type" value="Genomic_DNA"/>
</dbReference>
<accession>A0AAD3TXA7</accession>
<keyword evidence="3" id="KW-1185">Reference proteome</keyword>
<feature type="region of interest" description="Disordered" evidence="1">
    <location>
        <begin position="59"/>
        <end position="87"/>
    </location>
</feature>
<evidence type="ECO:0000256" key="1">
    <source>
        <dbReference type="SAM" id="MobiDB-lite"/>
    </source>
</evidence>
<evidence type="ECO:0000313" key="2">
    <source>
        <dbReference type="EMBL" id="GMK58261.1"/>
    </source>
</evidence>
<reference evidence="2" key="2">
    <citation type="submission" date="2023-06" db="EMBL/GenBank/DDBJ databases">
        <authorList>
            <person name="Kobayashi Y."/>
            <person name="Kayamori A."/>
            <person name="Aoki K."/>
            <person name="Shiwa Y."/>
            <person name="Fujita N."/>
            <person name="Sugita T."/>
            <person name="Iwasaki W."/>
            <person name="Tanaka N."/>
            <person name="Takashima M."/>
        </authorList>
    </citation>
    <scope>NUCLEOTIDE SEQUENCE</scope>
    <source>
        <strain evidence="2">HIS016</strain>
    </source>
</reference>
<evidence type="ECO:0000313" key="3">
    <source>
        <dbReference type="Proteomes" id="UP001222932"/>
    </source>
</evidence>